<protein>
    <recommendedName>
        <fullName evidence="2">Reverse transcriptase domain-containing protein</fullName>
    </recommendedName>
</protein>
<feature type="region of interest" description="Disordered" evidence="1">
    <location>
        <begin position="76"/>
        <end position="119"/>
    </location>
</feature>
<dbReference type="GO" id="GO:0003824">
    <property type="term" value="F:catalytic activity"/>
    <property type="evidence" value="ECO:0007669"/>
    <property type="project" value="InterPro"/>
</dbReference>
<dbReference type="STRING" id="7102.A0A2A4JQF8"/>
<gene>
    <name evidence="3" type="ORF">B5V51_14575</name>
</gene>
<dbReference type="PROSITE" id="PS50878">
    <property type="entry name" value="RT_POL"/>
    <property type="match status" value="1"/>
</dbReference>
<feature type="region of interest" description="Disordered" evidence="1">
    <location>
        <begin position="145"/>
        <end position="184"/>
    </location>
</feature>
<dbReference type="AlphaFoldDB" id="A0A2A4JQF8"/>
<dbReference type="InterPro" id="IPR005135">
    <property type="entry name" value="Endo/exonuclease/phosphatase"/>
</dbReference>
<dbReference type="Pfam" id="PF03372">
    <property type="entry name" value="Exo_endo_phos"/>
    <property type="match status" value="1"/>
</dbReference>
<dbReference type="SUPFAM" id="SSF56672">
    <property type="entry name" value="DNA/RNA polymerases"/>
    <property type="match status" value="1"/>
</dbReference>
<sequence length="1073" mass="117892">MQLLIKRRDGDCPRPREAPPTCANCGGEHPACSVRCPTFIQEARNRRAGTVAITQPRLRPDAPLQEADAPFNLMAAANGPTSTATHTAPKRRRRGNRGGKRRGKKPQEAAAAQPSTTDFAPVMTQAPARAAAATGLGSSAAAVTRTGADNTIQTTEHVPSRAPVRSTAPPQPRRQQDSAGTTPSRTACAIKILLGVIRALREGTNPEEAVLDGLTALLKDKDIDVALISETHLGPADRTRFPGYVIYRRDETSAHQARYRGLAVLVRRRVVHQELPTPHQDSIYTLGVQLHVAGEDVGLYACYKPPATRLNLAELRALLPPHAPGPVLIAGDLNCKHPAWNSTRTNGEGRRLFTDAEAHGYAVSGPEVPTHYPDARNYTPDVLDIVVHSGLHCQITQQVLDDEMQSDHHPVLVVLAGMPTRQRPAAPRHKTDWTIFQEKLEIATPTRPVVSAADVDGLAEDVTACIQGALEEATLPQTGSPQGAFAHPPLPHRLRALIAKKRRLRKRWQVTRCPTEKAVVNRLAEEIKAELRTLSSESWEAHLDAVDGDWPSIHRLCRQLSNAPAPVRPLLDSGGALRYTASDRAEIFAAHLERQFRPNDAADEEHVAAVEQHLESYFASPIASEEDPIYFSPCAVRRAILRTKLKKAPGADGITNTVLRHLPHRTVAALARLFTGILRTGTFPSSWKEGRVIMLPKAQKNVLKPESYRPITLLPTISKVFEKLLLRHLTPHLTPRPEQFGFRAEHSTTLQLSRVLHHLANTANRKEYAVAVFLDMEKAFDRVWHPGLVYKISATDTPRRITQVISSFLTGRRTYRVVVEGALSSARPVGAGVPQGSCLSPVCYSRYTDDIPSTEDSTLALYADDAAYITTVVVEGALSSARPVGAGVPQGSCLSPVCYSRYTDDIPSTEDSTLALYADDAAYITTSLSARHAIVKMQRVLDLLPEWLSKWRLSVNVGKTQALLTGRPRHPPRLQLQGASIEWSRRVKYLGVTIDWRLTMGPHARQVANHGMVARALLRPVLSSRLPLKVKLGVYKTYIRPILTYAAPAWYALTSEGSRKLLQAQQSVALRLW</sequence>
<dbReference type="InterPro" id="IPR000477">
    <property type="entry name" value="RT_dom"/>
</dbReference>
<dbReference type="CDD" id="cd01650">
    <property type="entry name" value="RT_nLTR_like"/>
    <property type="match status" value="1"/>
</dbReference>
<feature type="domain" description="Reverse transcriptase" evidence="2">
    <location>
        <begin position="676"/>
        <end position="994"/>
    </location>
</feature>
<dbReference type="PANTHER" id="PTHR36688:SF1">
    <property type="entry name" value="ENDONUCLEASE_EXONUCLEASE_PHOSPHATASE DOMAIN-CONTAINING PROTEIN"/>
    <property type="match status" value="1"/>
</dbReference>
<dbReference type="SUPFAM" id="SSF56219">
    <property type="entry name" value="DNase I-like"/>
    <property type="match status" value="1"/>
</dbReference>
<comment type="caution">
    <text evidence="3">The sequence shown here is derived from an EMBL/GenBank/DDBJ whole genome shotgun (WGS) entry which is preliminary data.</text>
</comment>
<feature type="compositionally biased region" description="Polar residues" evidence="1">
    <location>
        <begin position="147"/>
        <end position="157"/>
    </location>
</feature>
<dbReference type="Gene3D" id="3.60.10.10">
    <property type="entry name" value="Endonuclease/exonuclease/phosphatase"/>
    <property type="match status" value="1"/>
</dbReference>
<feature type="compositionally biased region" description="Basic residues" evidence="1">
    <location>
        <begin position="88"/>
        <end position="104"/>
    </location>
</feature>
<dbReference type="PANTHER" id="PTHR36688">
    <property type="entry name" value="ENDO/EXONUCLEASE/PHOSPHATASE DOMAIN-CONTAINING PROTEIN"/>
    <property type="match status" value="1"/>
</dbReference>
<dbReference type="InterPro" id="IPR043502">
    <property type="entry name" value="DNA/RNA_pol_sf"/>
</dbReference>
<dbReference type="GO" id="GO:0071897">
    <property type="term" value="P:DNA biosynthetic process"/>
    <property type="evidence" value="ECO:0007669"/>
    <property type="project" value="UniProtKB-ARBA"/>
</dbReference>
<dbReference type="InterPro" id="IPR052560">
    <property type="entry name" value="RdDP_mobile_element"/>
</dbReference>
<accession>A0A2A4JQF8</accession>
<evidence type="ECO:0000259" key="2">
    <source>
        <dbReference type="PROSITE" id="PS50878"/>
    </source>
</evidence>
<dbReference type="Pfam" id="PF00078">
    <property type="entry name" value="RVT_1"/>
    <property type="match status" value="2"/>
</dbReference>
<dbReference type="InterPro" id="IPR036691">
    <property type="entry name" value="Endo/exonu/phosph_ase_sf"/>
</dbReference>
<name>A0A2A4JQF8_HELVI</name>
<evidence type="ECO:0000256" key="1">
    <source>
        <dbReference type="SAM" id="MobiDB-lite"/>
    </source>
</evidence>
<organism evidence="3">
    <name type="scientific">Heliothis virescens</name>
    <name type="common">Tobacco budworm moth</name>
    <dbReference type="NCBI Taxonomy" id="7102"/>
    <lineage>
        <taxon>Eukaryota</taxon>
        <taxon>Metazoa</taxon>
        <taxon>Ecdysozoa</taxon>
        <taxon>Arthropoda</taxon>
        <taxon>Hexapoda</taxon>
        <taxon>Insecta</taxon>
        <taxon>Pterygota</taxon>
        <taxon>Neoptera</taxon>
        <taxon>Endopterygota</taxon>
        <taxon>Lepidoptera</taxon>
        <taxon>Glossata</taxon>
        <taxon>Ditrysia</taxon>
        <taxon>Noctuoidea</taxon>
        <taxon>Noctuidae</taxon>
        <taxon>Heliothinae</taxon>
        <taxon>Heliothis</taxon>
    </lineage>
</organism>
<proteinExistence type="predicted"/>
<reference evidence="3" key="1">
    <citation type="submission" date="2017-09" db="EMBL/GenBank/DDBJ databases">
        <title>Contemporary evolution of a Lepidopteran species, Heliothis virescens, in response to modern agricultural practices.</title>
        <authorList>
            <person name="Fritz M.L."/>
            <person name="Deyonke A.M."/>
            <person name="Papanicolaou A."/>
            <person name="Micinski S."/>
            <person name="Westbrook J."/>
            <person name="Gould F."/>
        </authorList>
    </citation>
    <scope>NUCLEOTIDE SEQUENCE [LARGE SCALE GENOMIC DNA]</scope>
    <source>
        <strain evidence="3">HvINT-</strain>
        <tissue evidence="3">Whole body</tissue>
    </source>
</reference>
<evidence type="ECO:0000313" key="3">
    <source>
        <dbReference type="EMBL" id="PCG73652.1"/>
    </source>
</evidence>
<dbReference type="EMBL" id="NWSH01000895">
    <property type="protein sequence ID" value="PCG73652.1"/>
    <property type="molecule type" value="Genomic_DNA"/>
</dbReference>